<evidence type="ECO:0000313" key="1">
    <source>
        <dbReference type="EMBL" id="KAK8196627.1"/>
    </source>
</evidence>
<sequence length="584" mass="65082">MCNTATLWHPCGEIIYTRLVHPQISIERYPGALLWAHPQTSKRTIEQPSVGAIYTYSSTIFPQAKTTAIMGRMSMTNKRAYNWYISLVAASCMVLYGYDASVYNAVQGSKHWVAYFNDPDTEKIGSVNTAYTVGAILAGWFMGGPLADYAGRRIGMASGALFVIVATFVQTFSPKGNLGCFIGGRVLIGIGQGLALTAGPIYIGELAPPEIRGKIMSFWQMFYSVGSFIAYWINYACTKHTATLGEWDWKMVVIFQMLMPIIIIIQVFFIPETPRWYIQHGNKLDKARNSLRRVRDSEQEVEDEILMIREALEFEKEAISSTYSALWKDRSVRKRLLLAFVLNAGQQITGQGTLNTYSTIVYKKIFTDNSQIQLINALNATFGIIFTMNATWTVDRFGRKFLLIVGAIGMGICMIIVAAVETQTPSLAKGAKSEPVGIAIVFLLFLFAFFYKPSWGATVWIWTSEIFSMNVRAQAVGMASQTQNIANSIVQQFFPTFLNNCGFYAFYMFAGINLLLAAFVWFFIPETKKVSLEEIDTLFGGSNHVEKGGDLMGVEDAHHADVGHELPAHGDKDLGAEHIQEVRA</sequence>
<gene>
    <name evidence="1" type="ORF">M8818_006792</name>
</gene>
<dbReference type="EMBL" id="JAMKPW020000041">
    <property type="protein sequence ID" value="KAK8196627.1"/>
    <property type="molecule type" value="Genomic_DNA"/>
</dbReference>
<dbReference type="Proteomes" id="UP001320706">
    <property type="component" value="Unassembled WGS sequence"/>
</dbReference>
<reference evidence="1" key="1">
    <citation type="submission" date="2024-02" db="EMBL/GenBank/DDBJ databases">
        <title>Metagenome Assembled Genome of Zalaria obscura JY119.</title>
        <authorList>
            <person name="Vighnesh L."/>
            <person name="Jagadeeshwari U."/>
            <person name="Venkata Ramana C."/>
            <person name="Sasikala C."/>
        </authorList>
    </citation>
    <scope>NUCLEOTIDE SEQUENCE</scope>
    <source>
        <strain evidence="1">JY119</strain>
    </source>
</reference>
<proteinExistence type="predicted"/>
<evidence type="ECO:0000313" key="2">
    <source>
        <dbReference type="Proteomes" id="UP001320706"/>
    </source>
</evidence>
<accession>A0ACC3S6S9</accession>
<keyword evidence="2" id="KW-1185">Reference proteome</keyword>
<comment type="caution">
    <text evidence="1">The sequence shown here is derived from an EMBL/GenBank/DDBJ whole genome shotgun (WGS) entry which is preliminary data.</text>
</comment>
<protein>
    <submittedName>
        <fullName evidence="1">Uncharacterized protein</fullName>
    </submittedName>
</protein>
<organism evidence="1 2">
    <name type="scientific">Zalaria obscura</name>
    <dbReference type="NCBI Taxonomy" id="2024903"/>
    <lineage>
        <taxon>Eukaryota</taxon>
        <taxon>Fungi</taxon>
        <taxon>Dikarya</taxon>
        <taxon>Ascomycota</taxon>
        <taxon>Pezizomycotina</taxon>
        <taxon>Dothideomycetes</taxon>
        <taxon>Dothideomycetidae</taxon>
        <taxon>Dothideales</taxon>
        <taxon>Zalariaceae</taxon>
        <taxon>Zalaria</taxon>
    </lineage>
</organism>
<name>A0ACC3S6S9_9PEZI</name>